<evidence type="ECO:0000259" key="3">
    <source>
        <dbReference type="Pfam" id="PF02517"/>
    </source>
</evidence>
<dbReference type="OrthoDB" id="361580at2759"/>
<feature type="transmembrane region" description="Helical" evidence="2">
    <location>
        <begin position="84"/>
        <end position="104"/>
    </location>
</feature>
<keyword evidence="2" id="KW-0472">Membrane</keyword>
<dbReference type="PANTHER" id="PTHR43592">
    <property type="entry name" value="CAAX AMINO TERMINAL PROTEASE"/>
    <property type="match status" value="1"/>
</dbReference>
<accession>A0A0M0JCY1</accession>
<reference evidence="5" key="1">
    <citation type="journal article" date="2015" name="PLoS Genet.">
        <title>Genome Sequence and Transcriptome Analyses of Chrysochromulina tobin: Metabolic Tools for Enhanced Algal Fitness in the Prominent Order Prymnesiales (Haptophyceae).</title>
        <authorList>
            <person name="Hovde B.T."/>
            <person name="Deodato C.R."/>
            <person name="Hunsperger H.M."/>
            <person name="Ryken S.A."/>
            <person name="Yost W."/>
            <person name="Jha R.K."/>
            <person name="Patterson J."/>
            <person name="Monnat R.J. Jr."/>
            <person name="Barlow S.B."/>
            <person name="Starkenburg S.R."/>
            <person name="Cattolico R.A."/>
        </authorList>
    </citation>
    <scope>NUCLEOTIDE SEQUENCE</scope>
    <source>
        <strain evidence="5">CCMP291</strain>
    </source>
</reference>
<dbReference type="PANTHER" id="PTHR43592:SF15">
    <property type="entry name" value="CAAX AMINO TERMINAL PROTEASE FAMILY PROTEIN"/>
    <property type="match status" value="1"/>
</dbReference>
<evidence type="ECO:0000313" key="5">
    <source>
        <dbReference type="Proteomes" id="UP000037460"/>
    </source>
</evidence>
<sequence>MAIGGAAMHRRRAKRRSSEQLTPDGGLPISLPWSVPSQTRYELLEATAALLAAFLLSGCVGSSLSIALEGLVGIGVPLTPSASQALQVLGSHTAWVLLASHVLGSRLKPFFHAGQWFRISWRSHWLAWVVGGYVASVASYAAVERFTDVLLRVALPAASAIRESELDSVVSALASPQQRSGLFSLLVGCIAPCVTAPFFEEVLYRGFVLPALLCFVPLTAALPLHALLFGLHHRSLATLLPLSTLGLLWAALYVRSRNLLVPMLVHALWNCRVFALAYWEL</sequence>
<dbReference type="AlphaFoldDB" id="A0A0M0JCY1"/>
<comment type="caution">
    <text evidence="4">The sequence shown here is derived from an EMBL/GenBank/DDBJ whole genome shotgun (WGS) entry which is preliminary data.</text>
</comment>
<keyword evidence="5" id="KW-1185">Reference proteome</keyword>
<feature type="transmembrane region" description="Helical" evidence="2">
    <location>
        <begin position="125"/>
        <end position="143"/>
    </location>
</feature>
<dbReference type="GO" id="GO:0004175">
    <property type="term" value="F:endopeptidase activity"/>
    <property type="evidence" value="ECO:0007669"/>
    <property type="project" value="UniProtKB-ARBA"/>
</dbReference>
<feature type="transmembrane region" description="Helical" evidence="2">
    <location>
        <begin position="206"/>
        <end position="229"/>
    </location>
</feature>
<dbReference type="Pfam" id="PF02517">
    <property type="entry name" value="Rce1-like"/>
    <property type="match status" value="1"/>
</dbReference>
<dbReference type="EMBL" id="JWZX01003103">
    <property type="protein sequence ID" value="KOO24345.1"/>
    <property type="molecule type" value="Genomic_DNA"/>
</dbReference>
<evidence type="ECO:0000256" key="1">
    <source>
        <dbReference type="SAM" id="MobiDB-lite"/>
    </source>
</evidence>
<feature type="region of interest" description="Disordered" evidence="1">
    <location>
        <begin position="1"/>
        <end position="23"/>
    </location>
</feature>
<dbReference type="GO" id="GO:0080120">
    <property type="term" value="P:CAAX-box protein maturation"/>
    <property type="evidence" value="ECO:0007669"/>
    <property type="project" value="UniProtKB-ARBA"/>
</dbReference>
<evidence type="ECO:0000313" key="4">
    <source>
        <dbReference type="EMBL" id="KOO24345.1"/>
    </source>
</evidence>
<proteinExistence type="predicted"/>
<feature type="transmembrane region" description="Helical" evidence="2">
    <location>
        <begin position="235"/>
        <end position="252"/>
    </location>
</feature>
<feature type="domain" description="CAAX prenyl protease 2/Lysostaphin resistance protein A-like" evidence="3">
    <location>
        <begin position="185"/>
        <end position="271"/>
    </location>
</feature>
<evidence type="ECO:0000256" key="2">
    <source>
        <dbReference type="SAM" id="Phobius"/>
    </source>
</evidence>
<keyword evidence="2" id="KW-0812">Transmembrane</keyword>
<feature type="transmembrane region" description="Helical" evidence="2">
    <location>
        <begin position="48"/>
        <end position="72"/>
    </location>
</feature>
<protein>
    <submittedName>
        <fullName evidence="4">Metal-dependent membrane protease</fullName>
    </submittedName>
</protein>
<keyword evidence="4" id="KW-0645">Protease</keyword>
<organism evidence="4 5">
    <name type="scientific">Chrysochromulina tobinii</name>
    <dbReference type="NCBI Taxonomy" id="1460289"/>
    <lineage>
        <taxon>Eukaryota</taxon>
        <taxon>Haptista</taxon>
        <taxon>Haptophyta</taxon>
        <taxon>Prymnesiophyceae</taxon>
        <taxon>Prymnesiales</taxon>
        <taxon>Chrysochromulinaceae</taxon>
        <taxon>Chrysochromulina</taxon>
    </lineage>
</organism>
<dbReference type="Proteomes" id="UP000037460">
    <property type="component" value="Unassembled WGS sequence"/>
</dbReference>
<dbReference type="GO" id="GO:0006508">
    <property type="term" value="P:proteolysis"/>
    <property type="evidence" value="ECO:0007669"/>
    <property type="project" value="UniProtKB-KW"/>
</dbReference>
<keyword evidence="4" id="KW-0378">Hydrolase</keyword>
<dbReference type="InterPro" id="IPR003675">
    <property type="entry name" value="Rce1/LyrA-like_dom"/>
</dbReference>
<keyword evidence="2" id="KW-1133">Transmembrane helix</keyword>
<gene>
    <name evidence="4" type="ORF">Ctob_006879</name>
</gene>
<name>A0A0M0JCY1_9EUKA</name>